<evidence type="ECO:0000256" key="3">
    <source>
        <dbReference type="ARBA" id="ARBA00022723"/>
    </source>
</evidence>
<evidence type="ECO:0000256" key="5">
    <source>
        <dbReference type="ARBA" id="ARBA00022842"/>
    </source>
</evidence>
<evidence type="ECO:0000256" key="6">
    <source>
        <dbReference type="ARBA" id="ARBA00023098"/>
    </source>
</evidence>
<comment type="catalytic activity">
    <reaction evidence="8">
        <text>apo-[ACP] + CoA = holo-[ACP] + adenosine 3',5'-bisphosphate + H(+)</text>
        <dbReference type="Rhea" id="RHEA:12068"/>
        <dbReference type="Rhea" id="RHEA-COMP:9685"/>
        <dbReference type="Rhea" id="RHEA-COMP:9690"/>
        <dbReference type="ChEBI" id="CHEBI:15378"/>
        <dbReference type="ChEBI" id="CHEBI:29999"/>
        <dbReference type="ChEBI" id="CHEBI:57287"/>
        <dbReference type="ChEBI" id="CHEBI:58343"/>
        <dbReference type="ChEBI" id="CHEBI:64479"/>
        <dbReference type="EC" id="2.7.8.7"/>
    </reaction>
</comment>
<keyword evidence="6 8" id="KW-0443">Lipid metabolism</keyword>
<evidence type="ECO:0000256" key="4">
    <source>
        <dbReference type="ARBA" id="ARBA00022832"/>
    </source>
</evidence>
<dbReference type="NCBIfam" id="NF011253">
    <property type="entry name" value="PRK14659.1"/>
    <property type="match status" value="1"/>
</dbReference>
<name>A0A7G5CBP0_WOLPI</name>
<keyword evidence="3 8" id="KW-0479">Metal-binding</keyword>
<accession>A0A7G5CBP0</accession>
<dbReference type="HAMAP" id="MF_00101">
    <property type="entry name" value="AcpS"/>
    <property type="match status" value="1"/>
</dbReference>
<dbReference type="EMBL" id="CP050530">
    <property type="protein sequence ID" value="QMV46624.1"/>
    <property type="molecule type" value="Genomic_DNA"/>
</dbReference>
<evidence type="ECO:0000259" key="9">
    <source>
        <dbReference type="Pfam" id="PF01648"/>
    </source>
</evidence>
<dbReference type="SUPFAM" id="SSF56214">
    <property type="entry name" value="4'-phosphopantetheinyl transferase"/>
    <property type="match status" value="1"/>
</dbReference>
<comment type="function">
    <text evidence="8">Transfers the 4'-phosphopantetheine moiety from coenzyme A to a Ser of acyl-carrier-protein.</text>
</comment>
<keyword evidence="4 8" id="KW-0276">Fatty acid metabolism</keyword>
<evidence type="ECO:0000313" key="10">
    <source>
        <dbReference type="EMBL" id="QMV46624.1"/>
    </source>
</evidence>
<keyword evidence="5 8" id="KW-0460">Magnesium</keyword>
<dbReference type="InterPro" id="IPR002582">
    <property type="entry name" value="ACPS"/>
</dbReference>
<evidence type="ECO:0000256" key="2">
    <source>
        <dbReference type="ARBA" id="ARBA00022679"/>
    </source>
</evidence>
<sequence>MIRGIGTDIVYIPRVLGILQKYGGKFLNRIYTEKEIELSRKYNSQEMRARYFAKRFAAKEAFVKARGTGFSQGIIMKDIEIYSGVKGKPYIAVRKDFISKDYKIHLSLSDDGDYATAFVVICICSSHR</sequence>
<protein>
    <recommendedName>
        <fullName evidence="8">Holo-[acyl-carrier-protein] synthase</fullName>
        <shortName evidence="8">Holo-ACP synthase</shortName>
        <ecNumber evidence="8">2.7.8.7</ecNumber>
    </recommendedName>
    <alternativeName>
        <fullName evidence="8">4'-phosphopantetheinyl transferase AcpS</fullName>
    </alternativeName>
</protein>
<comment type="similarity">
    <text evidence="8">Belongs to the P-Pant transferase superfamily. AcpS family.</text>
</comment>
<dbReference type="Proteomes" id="UP000515596">
    <property type="component" value="Chromosome"/>
</dbReference>
<dbReference type="Gene3D" id="3.90.470.20">
    <property type="entry name" value="4'-phosphopantetheinyl transferase domain"/>
    <property type="match status" value="1"/>
</dbReference>
<keyword evidence="7 8" id="KW-0275">Fatty acid biosynthesis</keyword>
<organism evidence="10 11">
    <name type="scientific">Wolbachia pipientis</name>
    <dbReference type="NCBI Taxonomy" id="955"/>
    <lineage>
        <taxon>Bacteria</taxon>
        <taxon>Pseudomonadati</taxon>
        <taxon>Pseudomonadota</taxon>
        <taxon>Alphaproteobacteria</taxon>
        <taxon>Rickettsiales</taxon>
        <taxon>Anaplasmataceae</taxon>
        <taxon>Wolbachieae</taxon>
        <taxon>Wolbachia</taxon>
    </lineage>
</organism>
<feature type="binding site" evidence="8">
    <location>
        <position position="8"/>
    </location>
    <ligand>
        <name>Mg(2+)</name>
        <dbReference type="ChEBI" id="CHEBI:18420"/>
    </ligand>
</feature>
<dbReference type="GO" id="GO:0000287">
    <property type="term" value="F:magnesium ion binding"/>
    <property type="evidence" value="ECO:0007669"/>
    <property type="project" value="UniProtKB-UniRule"/>
</dbReference>
<dbReference type="GO" id="GO:0008897">
    <property type="term" value="F:holo-[acyl-carrier-protein] synthase activity"/>
    <property type="evidence" value="ECO:0007669"/>
    <property type="project" value="UniProtKB-UniRule"/>
</dbReference>
<dbReference type="AlphaFoldDB" id="A0A7G5CBP0"/>
<evidence type="ECO:0000313" key="11">
    <source>
        <dbReference type="Proteomes" id="UP000515596"/>
    </source>
</evidence>
<dbReference type="RefSeq" id="WP_182183442.1">
    <property type="nucleotide sequence ID" value="NZ_CP050530.1"/>
</dbReference>
<dbReference type="InterPro" id="IPR004568">
    <property type="entry name" value="Ppantetheine-prot_Trfase_dom"/>
</dbReference>
<dbReference type="InterPro" id="IPR008278">
    <property type="entry name" value="4-PPantetheinyl_Trfase_dom"/>
</dbReference>
<keyword evidence="8" id="KW-0963">Cytoplasm</keyword>
<dbReference type="EC" id="2.7.8.7" evidence="8"/>
<comment type="cofactor">
    <cofactor evidence="8">
        <name>Mg(2+)</name>
        <dbReference type="ChEBI" id="CHEBI:18420"/>
    </cofactor>
</comment>
<gene>
    <name evidence="8" type="primary">acpS</name>
    <name evidence="10" type="ORF">HC356_00315</name>
</gene>
<reference evidence="10 11" key="1">
    <citation type="journal article" date="2020" name="Mol. Biol. Evol.">
        <title>Life and death of selfish genes: comparative genomics reveals the dynamic evolution of cytoplasmic incompatibility.</title>
        <authorList>
            <person name="Martinez J."/>
            <person name="Klasson L."/>
            <person name="Welch J."/>
            <person name="Jiggins F.M."/>
        </authorList>
    </citation>
    <scope>NUCLEOTIDE SEQUENCE [LARGE SCALE GENOMIC DNA]</scope>
    <source>
        <strain evidence="10">WNik</strain>
    </source>
</reference>
<comment type="subcellular location">
    <subcellularLocation>
        <location evidence="8">Cytoplasm</location>
    </subcellularLocation>
</comment>
<dbReference type="InterPro" id="IPR037143">
    <property type="entry name" value="4-PPantetheinyl_Trfase_dom_sf"/>
</dbReference>
<dbReference type="GO" id="GO:0006633">
    <property type="term" value="P:fatty acid biosynthetic process"/>
    <property type="evidence" value="ECO:0007669"/>
    <property type="project" value="UniProtKB-UniRule"/>
</dbReference>
<dbReference type="NCBIfam" id="TIGR00556">
    <property type="entry name" value="pantethn_trn"/>
    <property type="match status" value="1"/>
</dbReference>
<keyword evidence="2 8" id="KW-0808">Transferase</keyword>
<proteinExistence type="inferred from homology"/>
<feature type="domain" description="4'-phosphopantetheinyl transferase" evidence="9">
    <location>
        <begin position="4"/>
        <end position="119"/>
    </location>
</feature>
<feature type="binding site" evidence="8">
    <location>
        <position position="60"/>
    </location>
    <ligand>
        <name>Mg(2+)</name>
        <dbReference type="ChEBI" id="CHEBI:18420"/>
    </ligand>
</feature>
<dbReference type="NCBIfam" id="TIGR00516">
    <property type="entry name" value="acpS"/>
    <property type="match status" value="1"/>
</dbReference>
<dbReference type="Pfam" id="PF01648">
    <property type="entry name" value="ACPS"/>
    <property type="match status" value="1"/>
</dbReference>
<evidence type="ECO:0000256" key="7">
    <source>
        <dbReference type="ARBA" id="ARBA00023160"/>
    </source>
</evidence>
<evidence type="ECO:0000256" key="8">
    <source>
        <dbReference type="HAMAP-Rule" id="MF_00101"/>
    </source>
</evidence>
<evidence type="ECO:0000256" key="1">
    <source>
        <dbReference type="ARBA" id="ARBA00022516"/>
    </source>
</evidence>
<dbReference type="GO" id="GO:0005737">
    <property type="term" value="C:cytoplasm"/>
    <property type="evidence" value="ECO:0007669"/>
    <property type="project" value="UniProtKB-SubCell"/>
</dbReference>
<keyword evidence="1 8" id="KW-0444">Lipid biosynthesis</keyword>